<proteinExistence type="predicted"/>
<dbReference type="InterPro" id="IPR011990">
    <property type="entry name" value="TPR-like_helical_dom_sf"/>
</dbReference>
<dbReference type="SUPFAM" id="SSF48452">
    <property type="entry name" value="TPR-like"/>
    <property type="match status" value="1"/>
</dbReference>
<dbReference type="Proteomes" id="UP000515154">
    <property type="component" value="Linkage group LG18"/>
</dbReference>
<sequence length="194" mass="22669">MAEEMQKITGEMQEILLDEGSRRESYRERIKRFPNVMEESFEKAEEGWSSFYKKVESTLNNDILFGLEDEIRQKNVLVYILWQMNDKFSAEKLANEVREKKPDNLVALTNLAFIHLYDGNIPEVRNLLDNLSKLEERENFSLIEAEGKRNVAYCLATISFEDHERAVELYKESLNVCPDIICVCFLLLCCNIVV</sequence>
<gene>
    <name evidence="2" type="primary">LOC115221268</name>
</gene>
<protein>
    <submittedName>
        <fullName evidence="2">Uncharacterized protein LOC115221268</fullName>
    </submittedName>
</protein>
<dbReference type="KEGG" id="osn:115221268"/>
<accession>A0A6P7TC91</accession>
<evidence type="ECO:0000313" key="1">
    <source>
        <dbReference type="Proteomes" id="UP000515154"/>
    </source>
</evidence>
<organism evidence="1 2">
    <name type="scientific">Octopus sinensis</name>
    <name type="common">East Asian common octopus</name>
    <dbReference type="NCBI Taxonomy" id="2607531"/>
    <lineage>
        <taxon>Eukaryota</taxon>
        <taxon>Metazoa</taxon>
        <taxon>Spiralia</taxon>
        <taxon>Lophotrochozoa</taxon>
        <taxon>Mollusca</taxon>
        <taxon>Cephalopoda</taxon>
        <taxon>Coleoidea</taxon>
        <taxon>Octopodiformes</taxon>
        <taxon>Octopoda</taxon>
        <taxon>Incirrata</taxon>
        <taxon>Octopodidae</taxon>
        <taxon>Octopus</taxon>
    </lineage>
</organism>
<keyword evidence="1" id="KW-1185">Reference proteome</keyword>
<dbReference type="Gene3D" id="1.25.40.10">
    <property type="entry name" value="Tetratricopeptide repeat domain"/>
    <property type="match status" value="1"/>
</dbReference>
<evidence type="ECO:0000313" key="2">
    <source>
        <dbReference type="RefSeq" id="XP_029647276.1"/>
    </source>
</evidence>
<name>A0A6P7TC91_9MOLL</name>
<dbReference type="RefSeq" id="XP_029647276.1">
    <property type="nucleotide sequence ID" value="XM_029791416.1"/>
</dbReference>
<dbReference type="AlphaFoldDB" id="A0A6P7TC91"/>
<reference evidence="2" key="1">
    <citation type="submission" date="2025-08" db="UniProtKB">
        <authorList>
            <consortium name="RefSeq"/>
        </authorList>
    </citation>
    <scope>IDENTIFICATION</scope>
</reference>